<name>A0A6J3EYH6_SAPAP</name>
<keyword evidence="2" id="KW-1185">Reference proteome</keyword>
<proteinExistence type="predicted"/>
<dbReference type="RefSeq" id="XP_032098372.1">
    <property type="nucleotide sequence ID" value="XM_032242481.1"/>
</dbReference>
<evidence type="ECO:0000313" key="2">
    <source>
        <dbReference type="Proteomes" id="UP000504640"/>
    </source>
</evidence>
<protein>
    <submittedName>
        <fullName evidence="3">Uncharacterized protein LOC116526210</fullName>
    </submittedName>
</protein>
<evidence type="ECO:0000313" key="3">
    <source>
        <dbReference type="RefSeq" id="XP_032098372.1"/>
    </source>
</evidence>
<sequence length="240" mass="24891">MYEKIVGVACGYTAGWSGTAAHLVPAALTVRLALLLASFSAELGFLTQQEDGRWQFSNFTNSSSHHRERESLSQRGLEKAQCSPGPLWGRLAVAGRQGCSGALNTGAGAAAAPGGPGALASLSLQGLLVVTGSSVSLTAFTWPCSRATWLKVASVLTELVGIGPGPGLEAPEREPCQLDTCLRGLILELRSGKDPAPPEGSSGTPGEYPGPSVFKLTRGLVHASVRGLGTVRGRLFLREV</sequence>
<accession>A0A6J3EYH6</accession>
<dbReference type="AlphaFoldDB" id="A0A6J3EYH6"/>
<evidence type="ECO:0000256" key="1">
    <source>
        <dbReference type="SAM" id="MobiDB-lite"/>
    </source>
</evidence>
<organism evidence="2 3">
    <name type="scientific">Sapajus apella</name>
    <name type="common">Brown-capped capuchin</name>
    <name type="synonym">Cebus apella</name>
    <dbReference type="NCBI Taxonomy" id="9515"/>
    <lineage>
        <taxon>Eukaryota</taxon>
        <taxon>Metazoa</taxon>
        <taxon>Chordata</taxon>
        <taxon>Craniata</taxon>
        <taxon>Vertebrata</taxon>
        <taxon>Euteleostomi</taxon>
        <taxon>Mammalia</taxon>
        <taxon>Eutheria</taxon>
        <taxon>Euarchontoglires</taxon>
        <taxon>Primates</taxon>
        <taxon>Haplorrhini</taxon>
        <taxon>Platyrrhini</taxon>
        <taxon>Cebidae</taxon>
        <taxon>Cebinae</taxon>
        <taxon>Sapajus</taxon>
    </lineage>
</organism>
<reference evidence="3" key="1">
    <citation type="submission" date="2025-08" db="UniProtKB">
        <authorList>
            <consortium name="RefSeq"/>
        </authorList>
    </citation>
    <scope>IDENTIFICATION</scope>
    <source>
        <tissue evidence="3">Blood</tissue>
    </source>
</reference>
<dbReference type="GeneID" id="116526210"/>
<gene>
    <name evidence="3" type="primary">LOC116526210</name>
</gene>
<feature type="region of interest" description="Disordered" evidence="1">
    <location>
        <begin position="190"/>
        <end position="209"/>
    </location>
</feature>
<dbReference type="Proteomes" id="UP000504640">
    <property type="component" value="Unplaced"/>
</dbReference>